<dbReference type="KEGG" id="ptkz:JDV02_008250"/>
<proteinExistence type="predicted"/>
<protein>
    <submittedName>
        <fullName evidence="1">Uncharacterized protein</fullName>
    </submittedName>
</protein>
<accession>A0A9Q8VEX4</accession>
<evidence type="ECO:0000313" key="1">
    <source>
        <dbReference type="EMBL" id="UNI22354.1"/>
    </source>
</evidence>
<evidence type="ECO:0000313" key="2">
    <source>
        <dbReference type="Proteomes" id="UP000829364"/>
    </source>
</evidence>
<dbReference type="EMBL" id="CP086361">
    <property type="protein sequence ID" value="UNI22354.1"/>
    <property type="molecule type" value="Genomic_DNA"/>
</dbReference>
<dbReference type="OrthoDB" id="10556964at2759"/>
<dbReference type="AlphaFoldDB" id="A0A9Q8VEX4"/>
<reference evidence="1" key="1">
    <citation type="submission" date="2021-11" db="EMBL/GenBank/DDBJ databases">
        <title>Purpureocillium_takamizusanense_genome.</title>
        <authorList>
            <person name="Nguyen N.-H."/>
        </authorList>
    </citation>
    <scope>NUCLEOTIDE SEQUENCE</scope>
    <source>
        <strain evidence="1">PT3</strain>
    </source>
</reference>
<gene>
    <name evidence="1" type="ORF">JDV02_008250</name>
</gene>
<dbReference type="RefSeq" id="XP_047845835.1">
    <property type="nucleotide sequence ID" value="XM_047989830.1"/>
</dbReference>
<keyword evidence="2" id="KW-1185">Reference proteome</keyword>
<dbReference type="Proteomes" id="UP000829364">
    <property type="component" value="Chromosome 8"/>
</dbReference>
<dbReference type="GeneID" id="72070198"/>
<name>A0A9Q8VEX4_9HYPO</name>
<sequence length="110" mass="12933">MAFISHVPPRRAVARFTSTVPEEVRDAWRIAKPGIKDILNETADIRNNWSHLILDARGADHRHRRSKRDVCIYITQELSETAWIDVTDQIHDYLETFEVGFEVRVRYVED</sequence>
<organism evidence="1 2">
    <name type="scientific">Purpureocillium takamizusanense</name>
    <dbReference type="NCBI Taxonomy" id="2060973"/>
    <lineage>
        <taxon>Eukaryota</taxon>
        <taxon>Fungi</taxon>
        <taxon>Dikarya</taxon>
        <taxon>Ascomycota</taxon>
        <taxon>Pezizomycotina</taxon>
        <taxon>Sordariomycetes</taxon>
        <taxon>Hypocreomycetidae</taxon>
        <taxon>Hypocreales</taxon>
        <taxon>Ophiocordycipitaceae</taxon>
        <taxon>Purpureocillium</taxon>
    </lineage>
</organism>